<dbReference type="InterPro" id="IPR026444">
    <property type="entry name" value="Secre_tail"/>
</dbReference>
<keyword evidence="5" id="KW-1185">Reference proteome</keyword>
<dbReference type="NCBIfam" id="TIGR04183">
    <property type="entry name" value="Por_Secre_tail"/>
    <property type="match status" value="1"/>
</dbReference>
<dbReference type="InterPro" id="IPR013783">
    <property type="entry name" value="Ig-like_fold"/>
</dbReference>
<evidence type="ECO:0000256" key="2">
    <source>
        <dbReference type="SAM" id="SignalP"/>
    </source>
</evidence>
<protein>
    <submittedName>
        <fullName evidence="4">Por secretion system C-terminal sorting domain-containing protein</fullName>
    </submittedName>
</protein>
<proteinExistence type="predicted"/>
<feature type="domain" description="Secretion system C-terminal sorting" evidence="3">
    <location>
        <begin position="941"/>
        <end position="1006"/>
    </location>
</feature>
<evidence type="ECO:0000313" key="5">
    <source>
        <dbReference type="Proteomes" id="UP000184432"/>
    </source>
</evidence>
<feature type="chain" id="PRO_5012883920" evidence="2">
    <location>
        <begin position="26"/>
        <end position="1007"/>
    </location>
</feature>
<feature type="signal peptide" evidence="2">
    <location>
        <begin position="1"/>
        <end position="25"/>
    </location>
</feature>
<sequence length="1007" mass="113110">MKKSNTIRLLYVFTAVVCFAFSAKAQMSEPMINIRAIIPDNTATHKAKDSGYWNDPNTWDSGTVPGQSAIVVIPMGFTVTYNVNSNAHIFAIRNEGKMIFRAPAGARRKLIVDTFFCGMMSELDIKADQPTDGTIDIHFKAFDIEKKKSGQIGGNRWNAQARSHYSDGKRMNDHFGNRLFSDGPGVLGRYEWDPTQASLGLMTMGTVNIFGKEKTPFLRTTRPTARRRNKTTLEDTPANWNIGDDVVLSGTQGIFRVRNDGIRTQDEEFVIEAINEATNEVTFNTQTRNSHQGIPEANLFCHLSNLTRNVTFKSIDFTDNNNNVNDDITRRGHTMFMRTTDVKIHFAAFKDLGRSNKANILDDFKYNLVRTGQVDEDGKPFVQIQNFVEEKALPQNIENQRGRYAMHFHRMNNSQTKMAEAHGLAVWGSPGWGMVHHDSHASFANNVVYFVDGSGMVAESGSETGIWENNLVTTARPDGRNYYFADMDRDAPSALNSIVSDLLDDDFRIGEAYGLQGRAVRMVNNVAASSREAYAYDGGGTVLSIRDKVRTNVYPENLFPLQDYIDPAAAPLLEFDNNEAYGCSSGFRSKDRAAQAFHHKLSIIDNHTTWNTGRAMYITTNFGYMVRNGNYYNGDSAGLIGGDLDNLCLVNTTFHNWRGDGFTDGRGTDTNPQHKLNFINVKIPGFDRNRIYRQLDRSNENIYNASVLDTNVDVTFTKGSNMDTKINTNTGDYTAVVNGMITDRLGTYPFGHAYARRFPTIRNRTYDFKNKETLENYVRAYGIAEDNRGTYTTLTEFITDRGSGETFGIDFRIDLVGIDADDFSDNRAPELTMIYPDETKPYFEGDNLIVRAEANDPDGEIREVRLYLNGELIRTDTEAPYGWGGNPQLQNLAAGNYRVRVVAIDNEGLRTKKVMTIQVLPESLKGAGFDNEDNKEATILISPNPARGSYVNIYQKENWYLRLYDITGNLIMELDPKSTVISIDVSQLPSGLYILKSNNSSKKLVIH</sequence>
<keyword evidence="1 2" id="KW-0732">Signal</keyword>
<accession>A0A1M6BIE5</accession>
<evidence type="ECO:0000256" key="1">
    <source>
        <dbReference type="ARBA" id="ARBA00022729"/>
    </source>
</evidence>
<dbReference type="Proteomes" id="UP000184432">
    <property type="component" value="Unassembled WGS sequence"/>
</dbReference>
<evidence type="ECO:0000259" key="3">
    <source>
        <dbReference type="Pfam" id="PF18962"/>
    </source>
</evidence>
<gene>
    <name evidence="4" type="ORF">SAMN04488508_101851</name>
</gene>
<reference evidence="5" key="1">
    <citation type="submission" date="2016-11" db="EMBL/GenBank/DDBJ databases">
        <authorList>
            <person name="Varghese N."/>
            <person name="Submissions S."/>
        </authorList>
    </citation>
    <scope>NUCLEOTIDE SEQUENCE [LARGE SCALE GENOMIC DNA]</scope>
    <source>
        <strain evidence="5">DSM 22623</strain>
    </source>
</reference>
<dbReference type="Pfam" id="PF17957">
    <property type="entry name" value="Big_7"/>
    <property type="match status" value="1"/>
</dbReference>
<dbReference type="STRING" id="570521.SAMN04488508_101851"/>
<dbReference type="OrthoDB" id="5477965at2"/>
<name>A0A1M6BIE5_9FLAO</name>
<dbReference type="AlphaFoldDB" id="A0A1M6BIE5"/>
<organism evidence="4 5">
    <name type="scientific">Aquimarina spongiae</name>
    <dbReference type="NCBI Taxonomy" id="570521"/>
    <lineage>
        <taxon>Bacteria</taxon>
        <taxon>Pseudomonadati</taxon>
        <taxon>Bacteroidota</taxon>
        <taxon>Flavobacteriia</taxon>
        <taxon>Flavobacteriales</taxon>
        <taxon>Flavobacteriaceae</taxon>
        <taxon>Aquimarina</taxon>
    </lineage>
</organism>
<dbReference type="EMBL" id="FQYP01000001">
    <property type="protein sequence ID" value="SHI48494.1"/>
    <property type="molecule type" value="Genomic_DNA"/>
</dbReference>
<dbReference type="Gene3D" id="2.60.40.10">
    <property type="entry name" value="Immunoglobulins"/>
    <property type="match status" value="1"/>
</dbReference>
<evidence type="ECO:0000313" key="4">
    <source>
        <dbReference type="EMBL" id="SHI48494.1"/>
    </source>
</evidence>
<dbReference type="Pfam" id="PF18962">
    <property type="entry name" value="Por_Secre_tail"/>
    <property type="match status" value="1"/>
</dbReference>